<dbReference type="AlphaFoldDB" id="A0A1F5ESG3"/>
<dbReference type="Proteomes" id="UP000177390">
    <property type="component" value="Unassembled WGS sequence"/>
</dbReference>
<feature type="transmembrane region" description="Helical" evidence="6">
    <location>
        <begin position="195"/>
        <end position="214"/>
    </location>
</feature>
<organism evidence="8 9">
    <name type="scientific">Candidatus Collierbacteria bacterium RIFCSPHIGHO2_02_FULL_49_10</name>
    <dbReference type="NCBI Taxonomy" id="1817723"/>
    <lineage>
        <taxon>Bacteria</taxon>
        <taxon>Candidatus Collieribacteriota</taxon>
    </lineage>
</organism>
<feature type="transmembrane region" description="Helical" evidence="6">
    <location>
        <begin position="156"/>
        <end position="175"/>
    </location>
</feature>
<keyword evidence="5 6" id="KW-0472">Membrane</keyword>
<protein>
    <recommendedName>
        <fullName evidence="7">Thioredoxin domain-containing protein</fullName>
    </recommendedName>
</protein>
<keyword evidence="2" id="KW-1003">Cell membrane</keyword>
<evidence type="ECO:0000313" key="8">
    <source>
        <dbReference type="EMBL" id="OGD70104.1"/>
    </source>
</evidence>
<evidence type="ECO:0000259" key="7">
    <source>
        <dbReference type="PROSITE" id="PS51352"/>
    </source>
</evidence>
<dbReference type="Pfam" id="PF02683">
    <property type="entry name" value="DsbD_TM"/>
    <property type="match status" value="1"/>
</dbReference>
<name>A0A1F5ESG3_9BACT</name>
<dbReference type="GO" id="GO:0016491">
    <property type="term" value="F:oxidoreductase activity"/>
    <property type="evidence" value="ECO:0007669"/>
    <property type="project" value="InterPro"/>
</dbReference>
<feature type="transmembrane region" description="Helical" evidence="6">
    <location>
        <begin position="40"/>
        <end position="62"/>
    </location>
</feature>
<dbReference type="CDD" id="cd03012">
    <property type="entry name" value="TlpA_like_DipZ_like"/>
    <property type="match status" value="1"/>
</dbReference>
<gene>
    <name evidence="8" type="ORF">A3D09_00520</name>
</gene>
<reference evidence="8 9" key="1">
    <citation type="journal article" date="2016" name="Nat. Commun.">
        <title>Thousands of microbial genomes shed light on interconnected biogeochemical processes in an aquifer system.</title>
        <authorList>
            <person name="Anantharaman K."/>
            <person name="Brown C.T."/>
            <person name="Hug L.A."/>
            <person name="Sharon I."/>
            <person name="Castelle C.J."/>
            <person name="Probst A.J."/>
            <person name="Thomas B.C."/>
            <person name="Singh A."/>
            <person name="Wilkins M.J."/>
            <person name="Karaoz U."/>
            <person name="Brodie E.L."/>
            <person name="Williams K.H."/>
            <person name="Hubbard S.S."/>
            <person name="Banfield J.F."/>
        </authorList>
    </citation>
    <scope>NUCLEOTIDE SEQUENCE [LARGE SCALE GENOMIC DNA]</scope>
</reference>
<dbReference type="PROSITE" id="PS51352">
    <property type="entry name" value="THIOREDOXIN_2"/>
    <property type="match status" value="1"/>
</dbReference>
<dbReference type="PANTHER" id="PTHR42852">
    <property type="entry name" value="THIOL:DISULFIDE INTERCHANGE PROTEIN DSBE"/>
    <property type="match status" value="1"/>
</dbReference>
<dbReference type="InterPro" id="IPR036249">
    <property type="entry name" value="Thioredoxin-like_sf"/>
</dbReference>
<evidence type="ECO:0000256" key="6">
    <source>
        <dbReference type="SAM" id="Phobius"/>
    </source>
</evidence>
<dbReference type="GO" id="GO:0016209">
    <property type="term" value="F:antioxidant activity"/>
    <property type="evidence" value="ECO:0007669"/>
    <property type="project" value="InterPro"/>
</dbReference>
<dbReference type="InterPro" id="IPR000866">
    <property type="entry name" value="AhpC/TSA"/>
</dbReference>
<dbReference type="GO" id="GO:0005886">
    <property type="term" value="C:plasma membrane"/>
    <property type="evidence" value="ECO:0007669"/>
    <property type="project" value="UniProtKB-SubCell"/>
</dbReference>
<dbReference type="GO" id="GO:0017004">
    <property type="term" value="P:cytochrome complex assembly"/>
    <property type="evidence" value="ECO:0007669"/>
    <property type="project" value="InterPro"/>
</dbReference>
<comment type="caution">
    <text evidence="8">The sequence shown here is derived from an EMBL/GenBank/DDBJ whole genome shotgun (WGS) entry which is preliminary data.</text>
</comment>
<evidence type="ECO:0000313" key="9">
    <source>
        <dbReference type="Proteomes" id="UP000177390"/>
    </source>
</evidence>
<feature type="transmembrane region" description="Helical" evidence="6">
    <location>
        <begin position="116"/>
        <end position="149"/>
    </location>
</feature>
<comment type="subcellular location">
    <subcellularLocation>
        <location evidence="1">Cell membrane</location>
        <topology evidence="1">Multi-pass membrane protein</topology>
    </subcellularLocation>
</comment>
<dbReference type="InterPro" id="IPR050553">
    <property type="entry name" value="Thioredoxin_ResA/DsbE_sf"/>
</dbReference>
<evidence type="ECO:0000256" key="1">
    <source>
        <dbReference type="ARBA" id="ARBA00004651"/>
    </source>
</evidence>
<keyword evidence="4 6" id="KW-1133">Transmembrane helix</keyword>
<dbReference type="Gene3D" id="2.60.120.260">
    <property type="entry name" value="Galactose-binding domain-like"/>
    <property type="match status" value="1"/>
</dbReference>
<dbReference type="EMBL" id="MFAH01000063">
    <property type="protein sequence ID" value="OGD70104.1"/>
    <property type="molecule type" value="Genomic_DNA"/>
</dbReference>
<dbReference type="InterPro" id="IPR041017">
    <property type="entry name" value="Thioredoxin_10"/>
</dbReference>
<keyword evidence="3 6" id="KW-0812">Transmembrane</keyword>
<evidence type="ECO:0000256" key="3">
    <source>
        <dbReference type="ARBA" id="ARBA00022692"/>
    </source>
</evidence>
<dbReference type="Pfam" id="PF17991">
    <property type="entry name" value="Thioredoxin_10"/>
    <property type="match status" value="1"/>
</dbReference>
<sequence length="561" mass="61935">MIILLVFAFISGLLTILAPCIWPLLPIVLSATSTGGRGKPLGITLGILASFTAFTLTLSYLVSMFHFDPDTLRFTAIIILTILGLSLLMPRFSALIEVGVGRLSALLGGGTGVQRNGFFGGLITGLSLGIVWSPCAGPILASIAALAATQMVESRIILVTLAYMAGTGIPLFIFATVGQNLLTKTRVLSPFLGRIQQFFGVVIIVTAVGIWTNYDKVIQAKLLEAVPAYSNLLFRLEQNKKVREQLDELSGRQTREPETGSFLPDLGPAPEIIGISRWLNSEPMTLSSLRGKVVLVDFWTYTCINCIRTLPFVTGWYEKYKDGGLVVVGVHTPEFEFEKKTENVIKAIAMYKINYPVAQDNDYMTWNNYDNLYWPAKYLIDKEGRLRLVHSGEGEYREIERAIQSLLAETGMPVVEGILDLPDLTPTERLTPETYLGLARVQRLESREKAKIGTAGYTLNTNLTRDGFSFGGEWTLSDEYAKSGLGSTLDLKFFAAKVFLVITPRTTEDRLTIFLDGKKVGEVELDEPRLYQLINLPTAGEHLLHLEFDSTGTQIFAFTFG</sequence>
<evidence type="ECO:0000256" key="2">
    <source>
        <dbReference type="ARBA" id="ARBA00022475"/>
    </source>
</evidence>
<dbReference type="Pfam" id="PF00578">
    <property type="entry name" value="AhpC-TSA"/>
    <property type="match status" value="1"/>
</dbReference>
<dbReference type="SUPFAM" id="SSF52833">
    <property type="entry name" value="Thioredoxin-like"/>
    <property type="match status" value="1"/>
</dbReference>
<feature type="domain" description="Thioredoxin" evidence="7">
    <location>
        <begin position="263"/>
        <end position="408"/>
    </location>
</feature>
<accession>A0A1F5ESG3</accession>
<dbReference type="InterPro" id="IPR013766">
    <property type="entry name" value="Thioredoxin_domain"/>
</dbReference>
<dbReference type="InterPro" id="IPR003834">
    <property type="entry name" value="Cyt_c_assmbl_TM_dom"/>
</dbReference>
<evidence type="ECO:0000256" key="5">
    <source>
        <dbReference type="ARBA" id="ARBA00023136"/>
    </source>
</evidence>
<proteinExistence type="predicted"/>
<dbReference type="PANTHER" id="PTHR42852:SF13">
    <property type="entry name" value="PROTEIN DIPZ"/>
    <property type="match status" value="1"/>
</dbReference>
<dbReference type="Gene3D" id="3.40.30.10">
    <property type="entry name" value="Glutaredoxin"/>
    <property type="match status" value="1"/>
</dbReference>
<feature type="transmembrane region" description="Helical" evidence="6">
    <location>
        <begin position="74"/>
        <end position="96"/>
    </location>
</feature>
<evidence type="ECO:0000256" key="4">
    <source>
        <dbReference type="ARBA" id="ARBA00022989"/>
    </source>
</evidence>